<organism evidence="1">
    <name type="scientific">Tetraselmis sp. GSL018</name>
    <dbReference type="NCBI Taxonomy" id="582737"/>
    <lineage>
        <taxon>Eukaryota</taxon>
        <taxon>Viridiplantae</taxon>
        <taxon>Chlorophyta</taxon>
        <taxon>core chlorophytes</taxon>
        <taxon>Chlorodendrophyceae</taxon>
        <taxon>Chlorodendrales</taxon>
        <taxon>Chlorodendraceae</taxon>
        <taxon>Tetraselmis</taxon>
    </lineage>
</organism>
<sequence>MDPVTSAVDLIDTILTRILQCCSCDPEALHHPFSLDLQVTPCSEDQICAALSLVEQ</sequence>
<dbReference type="EMBL" id="GBEZ01015612">
    <property type="protein sequence ID" value="JAC70566.1"/>
    <property type="molecule type" value="Transcribed_RNA"/>
</dbReference>
<gene>
    <name evidence="1" type="ORF">TSPGSL018_3845</name>
</gene>
<evidence type="ECO:0000313" key="1">
    <source>
        <dbReference type="EMBL" id="JAC70566.1"/>
    </source>
</evidence>
<accession>A0A061RJ91</accession>
<dbReference type="AlphaFoldDB" id="A0A061RJ91"/>
<name>A0A061RJ91_9CHLO</name>
<protein>
    <submittedName>
        <fullName evidence="1">Uncharacterized protein</fullName>
    </submittedName>
</protein>
<reference evidence="1" key="1">
    <citation type="submission" date="2014-05" db="EMBL/GenBank/DDBJ databases">
        <title>The transcriptome of the halophilic microalga Tetraselmis sp. GSL018 isolated from the Great Salt Lake, Utah.</title>
        <authorList>
            <person name="Jinkerson R.E."/>
            <person name="D'Adamo S."/>
            <person name="Posewitz M.C."/>
        </authorList>
    </citation>
    <scope>NUCLEOTIDE SEQUENCE</scope>
    <source>
        <strain evidence="1">GSL018</strain>
    </source>
</reference>
<proteinExistence type="predicted"/>